<gene>
    <name evidence="7 8 9 10 11 12 13" type="primary">CFAP74</name>
</gene>
<feature type="compositionally biased region" description="Acidic residues" evidence="2">
    <location>
        <begin position="7"/>
        <end position="56"/>
    </location>
</feature>
<evidence type="ECO:0000313" key="11">
    <source>
        <dbReference type="RefSeq" id="XP_072833745.1"/>
    </source>
</evidence>
<evidence type="ECO:0000313" key="9">
    <source>
        <dbReference type="RefSeq" id="XP_072833743.1"/>
    </source>
</evidence>
<reference evidence="7 8" key="1">
    <citation type="submission" date="2025-05" db="UniProtKB">
        <authorList>
            <consortium name="RefSeq"/>
        </authorList>
    </citation>
    <scope>IDENTIFICATION</scope>
</reference>
<evidence type="ECO:0000313" key="10">
    <source>
        <dbReference type="RefSeq" id="XP_072833744.1"/>
    </source>
</evidence>
<sequence length="1707" mass="191239">MASPASSEEDLTPDLCFLEEDNEEEEEEEEISAPEPLMGEEDQWEGLGSGEEDYREEESVPMGSDEPSEKAGGDFQSDGESSEPPTTLGSKRTMNHADRVRVLNLRRNLNELDNLAKGKEMMVQKTREELNACRSRIDMLTLQQRDVETDIEREKEAGNVASVFHLQAMLRRLRAELGNEKDLEAKIAQLLNENVFEMWKIEIEQGNFSELRRQVKRDEGELDRQQQKQAKERLRKQEGRAQQLNRRWLATERKIQDAQKDYEQRLPRALQDAQKNHEKAIRFLKSSLRRVREKEAKEEQKYQEYMQKRRETVLSLKQNIDSHREHLQNLQVLDKAKALHAQQQEQKIKEAIQAQGLNATRAVFLHKRQLEAEKKKKEFLEQQKARKLEIVAQILKEDAQLEKVKKQGLPQRAKRPEKLSDAVRWRLKTWRYIEEACDDAVAAVTQKPWRTLSSCDSLDDRSGAGEASQETVPEREEKKEEEENRKTLAEPEFGGIWDPEGSLSKGEDDRTDSSLHGRAELEREIIAPEIEKLHHGVISKPRVCGREFKGCPFYSKPSVIHFKDFDIGKTYKKKMVLINAFYAINYCKLVGVTEHLKDFITVLFDPPGPMSAGMSCEVGVTFKPMINEDLEGEVTFLSQIGSFSIPLKCSTKKCVLALDKDLIDFGTHVVGQTVSRIITLTNSGALGTRFQLGKSAGTDAAQMTTALPSTERTVLGLVVERSVSEKGSSCTLEGSTLEKETAFASGSEEVVQHIALLDKLRPNMTSTNSAFEQFSGMVSQTSVGGEKPLSSLDVSRLGPPSEEELPEIMLGEVTEGDIGPFTSVKLQIIFTPTVPGDVRADFEITFDNPDCRPLRFAVTAISVAVPVWVRNPDVDLKICMYDRLYQDCIIVQSRATSALRLRFEVCKELANHMELLPKTGYIQAQSSFSVQLKFLPRHSLREDAGKYFDEKTRVLQVPMTIIVSDQSKPVEFTVHAVVTTSDLEISPTELDFGYCSIYEAVRSTITLTNKSILPQGFGFVRVQEFVEIQPNDGFGVLLPLESLSLDVIFKAHKAKQYCFELTCKTEINRQFKVSCKAVGVHPPLELTHALIQFPPTALNDTSATRIHIVNSHVGYSRFDDFVPRIGDGEVAPVGPTSFQFLVPEDSPITIMPCVGTVLPGKKCVLEVSFHPVLCDQLIRQEAVHLICQEAEAKAQMEKKARELELQKKKEEAMVGRKDGKKMASISFLAQPSKDKHASKPFEAPCPEDICPNSEEYIAAHLSLVRSFSARFDRYVIPCLVASGQIDEKRGAENLHFSPYNTLYLELHCPSRAPVVVVTSNNGRTFFNFGDVAVGHRIKKEVTIQNISQELLSLEYSLLNPFGPFLLANPILTLGEGESRALVLSFCPEENKSFFETLELRSEKATLTLTLTGRGVITSIACSVEGDVFNMGYVIAKETATATFKIENTSTLPLKYTIVLESLSPNRDQDLQKLPPFLSSRGTTDLVGTQNYSGLSVFTVTPVEGVIGLGKFQEFTVTFSPDHESLYYSDNIQVLLFDKEVICEIRLKGAARNHMMFVEGGDPLDVPVESLAVTTSLAEEAGRSENEKATNSLLISLECVQSETFVIPAVRELRVGAIRTTQFASKKNVEFSWESLQVLQLKGFTVDPVKGTVERGQTKTINISWVPPAGSDPIQPVTGSAILTVKGDVKEIYSVYFMGRIVTRNPAD</sequence>
<evidence type="ECO:0000256" key="1">
    <source>
        <dbReference type="SAM" id="Coils"/>
    </source>
</evidence>
<dbReference type="Pfam" id="PF24771">
    <property type="entry name" value="Ig_CFAP74_1st"/>
    <property type="match status" value="1"/>
</dbReference>
<dbReference type="Pfam" id="PF24798">
    <property type="entry name" value="Ig-CFAP74_4th"/>
    <property type="match status" value="1"/>
</dbReference>
<dbReference type="RefSeq" id="XP_072833741.1">
    <property type="nucleotide sequence ID" value="XM_072977640.1"/>
</dbReference>
<dbReference type="RefSeq" id="XP_072833746.1">
    <property type="nucleotide sequence ID" value="XM_072977645.1"/>
</dbReference>
<feature type="region of interest" description="Disordered" evidence="2">
    <location>
        <begin position="217"/>
        <end position="239"/>
    </location>
</feature>
<name>A0ABM5EKQ9_9SAUR</name>
<evidence type="ECO:0000259" key="3">
    <source>
        <dbReference type="Pfam" id="PF24770"/>
    </source>
</evidence>
<dbReference type="Proteomes" id="UP001652642">
    <property type="component" value="Chromosome 7"/>
</dbReference>
<feature type="region of interest" description="Disordered" evidence="2">
    <location>
        <begin position="1"/>
        <end position="96"/>
    </location>
</feature>
<evidence type="ECO:0000313" key="12">
    <source>
        <dbReference type="RefSeq" id="XP_072833746.1"/>
    </source>
</evidence>
<feature type="compositionally biased region" description="Polar residues" evidence="2">
    <location>
        <begin position="83"/>
        <end position="92"/>
    </location>
</feature>
<feature type="coiled-coil region" evidence="1">
    <location>
        <begin position="109"/>
        <end position="143"/>
    </location>
</feature>
<evidence type="ECO:0000313" key="6">
    <source>
        <dbReference type="Proteomes" id="UP001652642"/>
    </source>
</evidence>
<dbReference type="RefSeq" id="XP_072833742.1">
    <property type="nucleotide sequence ID" value="XM_072977641.1"/>
</dbReference>
<dbReference type="RefSeq" id="XP_072833747.1">
    <property type="nucleotide sequence ID" value="XM_072977646.1"/>
</dbReference>
<evidence type="ECO:0000259" key="5">
    <source>
        <dbReference type="Pfam" id="PF24798"/>
    </source>
</evidence>
<keyword evidence="7 8" id="KW-0966">Cell projection</keyword>
<dbReference type="GeneID" id="110073134"/>
<protein>
    <submittedName>
        <fullName evidence="7 8">Cilia- and flagella-associated protein 74 isoform X1</fullName>
    </submittedName>
</protein>
<dbReference type="RefSeq" id="XP_072833744.1">
    <property type="nucleotide sequence ID" value="XM_072977643.1"/>
</dbReference>
<evidence type="ECO:0000313" key="13">
    <source>
        <dbReference type="RefSeq" id="XP_072833747.1"/>
    </source>
</evidence>
<keyword evidence="6" id="KW-1185">Reference proteome</keyword>
<evidence type="ECO:0000256" key="2">
    <source>
        <dbReference type="SAM" id="MobiDB-lite"/>
    </source>
</evidence>
<dbReference type="PANTHER" id="PTHR22538">
    <property type="entry name" value="CILIA- AND FLAGELLA-ASSOCIATED PROTEIN 74"/>
    <property type="match status" value="1"/>
</dbReference>
<keyword evidence="7 8" id="KW-0969">Cilium</keyword>
<feature type="coiled-coil region" evidence="1">
    <location>
        <begin position="363"/>
        <end position="390"/>
    </location>
</feature>
<feature type="compositionally biased region" description="Basic and acidic residues" evidence="2">
    <location>
        <begin position="472"/>
        <end position="489"/>
    </location>
</feature>
<dbReference type="Gene3D" id="2.60.40.10">
    <property type="entry name" value="Immunoglobulins"/>
    <property type="match status" value="4"/>
</dbReference>
<dbReference type="PANTHER" id="PTHR22538:SF0">
    <property type="entry name" value="CILIA- AND FLAGELLA-ASSOCIATED PROTEIN 74"/>
    <property type="match status" value="1"/>
</dbReference>
<keyword evidence="1" id="KW-0175">Coiled coil</keyword>
<dbReference type="RefSeq" id="XP_072833745.1">
    <property type="nucleotide sequence ID" value="XM_072977644.1"/>
</dbReference>
<proteinExistence type="predicted"/>
<dbReference type="Pfam" id="PF24770">
    <property type="entry name" value="Ig-CFAP74_2"/>
    <property type="match status" value="1"/>
</dbReference>
<dbReference type="InterPro" id="IPR056306">
    <property type="entry name" value="Ig-CFAP74_2nd"/>
</dbReference>
<feature type="compositionally biased region" description="Basic and acidic residues" evidence="2">
    <location>
        <begin position="505"/>
        <end position="517"/>
    </location>
</feature>
<feature type="region of interest" description="Disordered" evidence="2">
    <location>
        <begin position="454"/>
        <end position="517"/>
    </location>
</feature>
<dbReference type="InterPro" id="IPR056307">
    <property type="entry name" value="Ig-CFAP74_3rd"/>
</dbReference>
<evidence type="ECO:0000313" key="8">
    <source>
        <dbReference type="RefSeq" id="XP_072833742.1"/>
    </source>
</evidence>
<accession>A0ABM5EKQ9</accession>
<feature type="domain" description="CFAP74 third Ig-like" evidence="4">
    <location>
        <begin position="867"/>
        <end position="979"/>
    </location>
</feature>
<evidence type="ECO:0000259" key="4">
    <source>
        <dbReference type="Pfam" id="PF24778"/>
    </source>
</evidence>
<evidence type="ECO:0000313" key="7">
    <source>
        <dbReference type="RefSeq" id="XP_072833741.1"/>
    </source>
</evidence>
<feature type="domain" description="CFAP74 fourth Ig-like" evidence="5">
    <location>
        <begin position="985"/>
        <end position="1079"/>
    </location>
</feature>
<keyword evidence="7 8" id="KW-0282">Flagellum</keyword>
<dbReference type="RefSeq" id="XP_072833743.1">
    <property type="nucleotide sequence ID" value="XM_072977642.1"/>
</dbReference>
<dbReference type="InterPro" id="IPR013783">
    <property type="entry name" value="Ig-like_fold"/>
</dbReference>
<dbReference type="Pfam" id="PF24778">
    <property type="entry name" value="Ig-CFAP74_3rd"/>
    <property type="match status" value="1"/>
</dbReference>
<dbReference type="InterPro" id="IPR056310">
    <property type="entry name" value="Ig-CFAP74_4th"/>
</dbReference>
<feature type="domain" description="CFAP74 second Ig-like" evidence="3">
    <location>
        <begin position="656"/>
        <end position="865"/>
    </location>
</feature>
<organism evidence="6 7">
    <name type="scientific">Pogona vitticeps</name>
    <name type="common">central bearded dragon</name>
    <dbReference type="NCBI Taxonomy" id="103695"/>
    <lineage>
        <taxon>Eukaryota</taxon>
        <taxon>Metazoa</taxon>
        <taxon>Chordata</taxon>
        <taxon>Craniata</taxon>
        <taxon>Vertebrata</taxon>
        <taxon>Euteleostomi</taxon>
        <taxon>Lepidosauria</taxon>
        <taxon>Squamata</taxon>
        <taxon>Bifurcata</taxon>
        <taxon>Unidentata</taxon>
        <taxon>Episquamata</taxon>
        <taxon>Toxicofera</taxon>
        <taxon>Iguania</taxon>
        <taxon>Acrodonta</taxon>
        <taxon>Agamidae</taxon>
        <taxon>Amphibolurinae</taxon>
        <taxon>Pogona</taxon>
    </lineage>
</organism>